<feature type="compositionally biased region" description="Polar residues" evidence="1">
    <location>
        <begin position="867"/>
        <end position="876"/>
    </location>
</feature>
<feature type="region of interest" description="Disordered" evidence="1">
    <location>
        <begin position="113"/>
        <end position="133"/>
    </location>
</feature>
<proteinExistence type="predicted"/>
<feature type="transmembrane region" description="Helical" evidence="2">
    <location>
        <begin position="377"/>
        <end position="403"/>
    </location>
</feature>
<feature type="region of interest" description="Disordered" evidence="1">
    <location>
        <begin position="150"/>
        <end position="370"/>
    </location>
</feature>
<feature type="region of interest" description="Disordered" evidence="1">
    <location>
        <begin position="589"/>
        <end position="608"/>
    </location>
</feature>
<dbReference type="EMBL" id="JACVVK020000061">
    <property type="protein sequence ID" value="KAK7497158.1"/>
    <property type="molecule type" value="Genomic_DNA"/>
</dbReference>
<evidence type="ECO:0000256" key="1">
    <source>
        <dbReference type="SAM" id="MobiDB-lite"/>
    </source>
</evidence>
<keyword evidence="2" id="KW-1133">Transmembrane helix</keyword>
<protein>
    <submittedName>
        <fullName evidence="3">Uncharacterized protein</fullName>
    </submittedName>
</protein>
<feature type="region of interest" description="Disordered" evidence="1">
    <location>
        <begin position="415"/>
        <end position="444"/>
    </location>
</feature>
<feature type="region of interest" description="Disordered" evidence="1">
    <location>
        <begin position="564"/>
        <end position="583"/>
    </location>
</feature>
<keyword evidence="4" id="KW-1185">Reference proteome</keyword>
<feature type="compositionally biased region" description="Polar residues" evidence="1">
    <location>
        <begin position="150"/>
        <end position="159"/>
    </location>
</feature>
<feature type="non-terminal residue" evidence="3">
    <location>
        <position position="1"/>
    </location>
</feature>
<organism evidence="3 4">
    <name type="scientific">Batillaria attramentaria</name>
    <dbReference type="NCBI Taxonomy" id="370345"/>
    <lineage>
        <taxon>Eukaryota</taxon>
        <taxon>Metazoa</taxon>
        <taxon>Spiralia</taxon>
        <taxon>Lophotrochozoa</taxon>
        <taxon>Mollusca</taxon>
        <taxon>Gastropoda</taxon>
        <taxon>Caenogastropoda</taxon>
        <taxon>Sorbeoconcha</taxon>
        <taxon>Cerithioidea</taxon>
        <taxon>Batillariidae</taxon>
        <taxon>Batillaria</taxon>
    </lineage>
</organism>
<evidence type="ECO:0000256" key="2">
    <source>
        <dbReference type="SAM" id="Phobius"/>
    </source>
</evidence>
<feature type="compositionally biased region" description="Polar residues" evidence="1">
    <location>
        <begin position="237"/>
        <end position="255"/>
    </location>
</feature>
<accession>A0ABD0LCW0</accession>
<feature type="compositionally biased region" description="Basic and acidic residues" evidence="1">
    <location>
        <begin position="739"/>
        <end position="748"/>
    </location>
</feature>
<feature type="compositionally biased region" description="Polar residues" evidence="1">
    <location>
        <begin position="276"/>
        <end position="293"/>
    </location>
</feature>
<keyword evidence="2" id="KW-0812">Transmembrane</keyword>
<feature type="compositionally biased region" description="Polar residues" evidence="1">
    <location>
        <begin position="319"/>
        <end position="338"/>
    </location>
</feature>
<feature type="compositionally biased region" description="Polar residues" evidence="1">
    <location>
        <begin position="690"/>
        <end position="706"/>
    </location>
</feature>
<reference evidence="3 4" key="1">
    <citation type="journal article" date="2023" name="Sci. Data">
        <title>Genome assembly of the Korean intertidal mud-creeper Batillaria attramentaria.</title>
        <authorList>
            <person name="Patra A.K."/>
            <person name="Ho P.T."/>
            <person name="Jun S."/>
            <person name="Lee S.J."/>
            <person name="Kim Y."/>
            <person name="Won Y.J."/>
        </authorList>
    </citation>
    <scope>NUCLEOTIDE SEQUENCE [LARGE SCALE GENOMIC DNA]</scope>
    <source>
        <strain evidence="3">Wonlab-2016</strain>
    </source>
</reference>
<dbReference type="Proteomes" id="UP001519460">
    <property type="component" value="Unassembled WGS sequence"/>
</dbReference>
<feature type="transmembrane region" description="Helical" evidence="2">
    <location>
        <begin position="7"/>
        <end position="32"/>
    </location>
</feature>
<dbReference type="AlphaFoldDB" id="A0ABD0LCW0"/>
<name>A0ABD0LCW0_9CAEN</name>
<feature type="region of interest" description="Disordered" evidence="1">
    <location>
        <begin position="849"/>
        <end position="876"/>
    </location>
</feature>
<gene>
    <name evidence="3" type="ORF">BaRGS_00011688</name>
</gene>
<feature type="compositionally biased region" description="Polar residues" evidence="1">
    <location>
        <begin position="781"/>
        <end position="790"/>
    </location>
</feature>
<evidence type="ECO:0000313" key="3">
    <source>
        <dbReference type="EMBL" id="KAK7497158.1"/>
    </source>
</evidence>
<comment type="caution">
    <text evidence="3">The sequence shown here is derived from an EMBL/GenBank/DDBJ whole genome shotgun (WGS) entry which is preliminary data.</text>
</comment>
<feature type="region of interest" description="Disordered" evidence="1">
    <location>
        <begin position="687"/>
        <end position="837"/>
    </location>
</feature>
<evidence type="ECO:0000313" key="4">
    <source>
        <dbReference type="Proteomes" id="UP001519460"/>
    </source>
</evidence>
<feature type="compositionally biased region" description="Polar residues" evidence="1">
    <location>
        <begin position="114"/>
        <end position="126"/>
    </location>
</feature>
<sequence length="876" mass="93222">PKEIQSVPIGAIAGGVAAAVVVLTVIVIVVVISRRRGSSERHKERNTNADDERFQEHTNAVYGMEDASEEDPKEKPKPPIKPTAVAWRISAESDTVTKTEDGTLEEEDIDAGYSSVSTGRNQQPTIMPSRDNLNGDDILEEIDAGYSSVSIGRNQQPTIMPSRDNLNGDESVESDEDGTYSSVDDGSWMVHADRAIQPQLSSQDAGDYATTGAEGEQGRAEGPRGDVYAVVDKTKKTQQSSDNTSPSVAAENSGTARRGPAGDVYAVVDKTKKRGPTSNNTGSSPAASAQYPSTGIIGPSGDVYAQVNKSSGRDKTRGDTAQQVQGTRQPGAGNNTSQKPTVKPKPAAKPKPALRPKPSTTPAGEGSLTGSGGTQTFPVAAVAGGVAASVLAIIVIIFIVFFIRRRYLRTYERPNRRRDQDTNPYTGLRPTGAAANGNSGDVNAQGVYEEINPEQRQHPSTAPKDFIAGEQQSISQTLAIMPGSTPRLVMTCAGFQPDVSNNLFKWTGVTCDSDATTQTCAFTPDADTDSGRQATCSVTFGKSGTVVNASFRLSFNITDTAETSPRTVAPTASTPIQTSSALHTTTINGITTEEPSPGGQRGDNSETASNGRVAAIAGKYTQSNGDHDQELEEHVNTLYEPGPDPYETNDIHQPTSRHYTTQKQPALDTVDHTYEDHNLDSYDDGYAAVSTGSPQGNGSFTQTHQPSLDHDLYSDVDTPISKPAVAVSGPATQGDEYAVVEKSRKRNTEPTFQPDVYAQVNKSRPKTGGDVYAQVNKPGTRKSSPVQQNADEGDGNYGEVQKPKPDLKPKPTLKSKPTAAVKPNPKDTSDPVKTYGGDDEYNVLTFHLRNSDTPTNPDAGQLYSHIGTVSDTMATP</sequence>
<keyword evidence="2" id="KW-0472">Membrane</keyword>